<dbReference type="Proteomes" id="UP000789525">
    <property type="component" value="Unassembled WGS sequence"/>
</dbReference>
<evidence type="ECO:0000313" key="2">
    <source>
        <dbReference type="Proteomes" id="UP000789525"/>
    </source>
</evidence>
<name>A0ACA9PI92_9GLOM</name>
<accession>A0ACA9PI92</accession>
<proteinExistence type="predicted"/>
<sequence length="141" mass="15493">MDWRDHGQIEGTPFGFTDKKSEQPKNTYEPNSMVDPRTAPPVDPPSQTAQSIPTAETGVKRSGNGCLTVSDLVFDVGRPSLNRVKTVRSDTIEAGAVGVEYSSEYSLRVALRCPLCSGRNFTEGNSRRIQKRISPHVTSRI</sequence>
<dbReference type="EMBL" id="CAJVPT010035592">
    <property type="protein sequence ID" value="CAG8711831.1"/>
    <property type="molecule type" value="Genomic_DNA"/>
</dbReference>
<keyword evidence="2" id="KW-1185">Reference proteome</keyword>
<protein>
    <submittedName>
        <fullName evidence="1">12338_t:CDS:1</fullName>
    </submittedName>
</protein>
<organism evidence="1 2">
    <name type="scientific">Acaulospora colombiana</name>
    <dbReference type="NCBI Taxonomy" id="27376"/>
    <lineage>
        <taxon>Eukaryota</taxon>
        <taxon>Fungi</taxon>
        <taxon>Fungi incertae sedis</taxon>
        <taxon>Mucoromycota</taxon>
        <taxon>Glomeromycotina</taxon>
        <taxon>Glomeromycetes</taxon>
        <taxon>Diversisporales</taxon>
        <taxon>Acaulosporaceae</taxon>
        <taxon>Acaulospora</taxon>
    </lineage>
</organism>
<reference evidence="1" key="1">
    <citation type="submission" date="2021-06" db="EMBL/GenBank/DDBJ databases">
        <authorList>
            <person name="Kallberg Y."/>
            <person name="Tangrot J."/>
            <person name="Rosling A."/>
        </authorList>
    </citation>
    <scope>NUCLEOTIDE SEQUENCE</scope>
    <source>
        <strain evidence="1">CL356</strain>
    </source>
</reference>
<gene>
    <name evidence="1" type="ORF">ACOLOM_LOCUS10710</name>
</gene>
<comment type="caution">
    <text evidence="1">The sequence shown here is derived from an EMBL/GenBank/DDBJ whole genome shotgun (WGS) entry which is preliminary data.</text>
</comment>
<evidence type="ECO:0000313" key="1">
    <source>
        <dbReference type="EMBL" id="CAG8711831.1"/>
    </source>
</evidence>